<comment type="catalytic activity">
    <reaction evidence="1">
        <text>ATP + (ribonucleotide)n-3'-hydroxyl + 5'-phospho-(ribonucleotide)m = (ribonucleotide)n+m + AMP + diphosphate.</text>
        <dbReference type="EC" id="6.5.1.3"/>
    </reaction>
</comment>
<dbReference type="GO" id="GO:0006388">
    <property type="term" value="P:tRNA splicing, via endonucleolytic cleavage and ligation"/>
    <property type="evidence" value="ECO:0007669"/>
    <property type="project" value="UniProtKB-UniRule"/>
</dbReference>
<dbReference type="PANTHER" id="PTHR32004:SF1">
    <property type="entry name" value="TRNA LIGASE"/>
    <property type="match status" value="1"/>
</dbReference>
<feature type="active site" description="N6-AMP-lysine intermediate" evidence="2">
    <location>
        <position position="119"/>
    </location>
</feature>
<dbReference type="InterPro" id="IPR012387">
    <property type="entry name" value="Trl1_fun"/>
</dbReference>
<dbReference type="PANTHER" id="PTHR32004">
    <property type="entry name" value="TRNA LIGASE"/>
    <property type="match status" value="1"/>
</dbReference>
<comment type="similarity">
    <text evidence="1">Belongs to the TRL1 family.</text>
</comment>
<dbReference type="EMBL" id="LAYC01000003">
    <property type="protein sequence ID" value="KYK55921.1"/>
    <property type="molecule type" value="Genomic_DNA"/>
</dbReference>
<dbReference type="STRING" id="98403.A0A151GFV3"/>
<keyword evidence="8" id="KW-1185">Reference proteome</keyword>
<evidence type="ECO:0000256" key="2">
    <source>
        <dbReference type="PIRSR" id="PIRSR019634-50"/>
    </source>
</evidence>
<dbReference type="FunFam" id="3.40.50.300:FF:001690">
    <property type="entry name" value="tRNA ligase"/>
    <property type="match status" value="1"/>
</dbReference>
<dbReference type="FunCoup" id="A0A151GFV3">
    <property type="interactions" value="83"/>
</dbReference>
<feature type="domain" description="tRNA ligase phosphodiesterase" evidence="4">
    <location>
        <begin position="553"/>
        <end position="795"/>
    </location>
</feature>
<sequence>MATPIMPQNTQEVAQVLDVLEEARKEKKKGAFSVKKTTFIVKHSRRGIQVESWRLQDWDYKRPDLPTYARGFFTTKIPDKKPEIAIRGYDKFFNVGEVRETHWESISAMTQPPYELTLKENGCIIFISGLEDETLLVCSKHSTGDRSDVEISHARAGEDWLAKQLAMIGKTKGELASELHRRNATAVAELCDDSFEEHVLAYSPERAGLYLHGVNLNLPEFTTYPSSAVQEFADQWGFHKTGLIIMNDIGNVKAFLEEKAQSGAYDGRDVEGFVIRCKMSSSPGSTPYRDWFFKYKFEEPYLMYRLWRECTKALIAGRQPKFKKHVAITQEYLIYAQKRLASDPLLGQLYNQNHGIIGLRDDFLKFKNLNGADAASMGECSPVVMAEVARDLIICPVATIGCGKTTIALALTRLFGWGHVQNDDISGKGRPPRFTRAVLDQLKQYAAVFADRNNAQRHERKQIIADVKLQCRTVKLVCLNFRHDEEHINEIRKITQERVIARGDNHQTIHAESNRDKYIGVMEGFINRFEPCNTGVPPDDGFDVVINLNPTASSRANLETVVRQLHLYFPNVVKEVPSANELYAAMEVALAYKPNFHHSIPDRSNKKTGLPQQATLHTTQPRAKKRQLQYLAVDIPTATINALLEDTFQGSQTESSQFYNRLRQTRRVQEKFHVTLMHRAMSQKYPKLWTRYAHLHEAAGGGDEKLGQCELLLERVVFDDRVMAIVVRLIDSEHIWECANDVAHITVGTRDDFVKPKESNILLGKWLKGGVTEGSIGEWVFQNPPTIQGDVRGVL</sequence>
<dbReference type="InParanoid" id="A0A151GFV3"/>
<dbReference type="AlphaFoldDB" id="A0A151GFV3"/>
<dbReference type="GO" id="GO:0005634">
    <property type="term" value="C:nucleus"/>
    <property type="evidence" value="ECO:0007669"/>
    <property type="project" value="TreeGrafter"/>
</dbReference>
<dbReference type="PIRSF" id="PIRSF019634">
    <property type="entry name" value="tRNA_lig_yeast"/>
    <property type="match status" value="1"/>
</dbReference>
<dbReference type="RefSeq" id="XP_040655273.1">
    <property type="nucleotide sequence ID" value="XM_040805169.1"/>
</dbReference>
<protein>
    <recommendedName>
        <fullName evidence="1">tRNA ligase</fullName>
        <ecNumber evidence="1">6.5.1.3</ecNumber>
    </recommendedName>
</protein>
<dbReference type="Pfam" id="PF08303">
    <property type="entry name" value="tRNA_lig_kinase"/>
    <property type="match status" value="1"/>
</dbReference>
<keyword evidence="1 7" id="KW-0436">Ligase</keyword>
<evidence type="ECO:0000313" key="7">
    <source>
        <dbReference type="EMBL" id="KYK55921.1"/>
    </source>
</evidence>
<evidence type="ECO:0000256" key="1">
    <source>
        <dbReference type="PIRNR" id="PIRNR019634"/>
    </source>
</evidence>
<dbReference type="GO" id="GO:0008081">
    <property type="term" value="F:phosphoric diester hydrolase activity"/>
    <property type="evidence" value="ECO:0007669"/>
    <property type="project" value="InterPro"/>
</dbReference>
<dbReference type="InterPro" id="IPR027417">
    <property type="entry name" value="P-loop_NTPase"/>
</dbReference>
<dbReference type="Proteomes" id="UP000076580">
    <property type="component" value="Chromosome 03"/>
</dbReference>
<evidence type="ECO:0000313" key="8">
    <source>
        <dbReference type="Proteomes" id="UP000076580"/>
    </source>
</evidence>
<proteinExistence type="inferred from homology"/>
<evidence type="ECO:0000259" key="6">
    <source>
        <dbReference type="Pfam" id="PF09511"/>
    </source>
</evidence>
<dbReference type="Pfam" id="PF08302">
    <property type="entry name" value="tRNA_lig_CPD"/>
    <property type="match status" value="1"/>
</dbReference>
<evidence type="ECO:0000259" key="5">
    <source>
        <dbReference type="Pfam" id="PF08303"/>
    </source>
</evidence>
<keyword evidence="1" id="KW-0819">tRNA processing</keyword>
<dbReference type="EC" id="6.5.1.3" evidence="1"/>
<evidence type="ECO:0000256" key="3">
    <source>
        <dbReference type="SAM" id="MobiDB-lite"/>
    </source>
</evidence>
<gene>
    <name evidence="7" type="ORF">DCS_07886</name>
</gene>
<dbReference type="Gene3D" id="3.40.50.300">
    <property type="entry name" value="P-loop containing nucleotide triphosphate hydrolases"/>
    <property type="match status" value="1"/>
</dbReference>
<comment type="caution">
    <text evidence="7">The sequence shown here is derived from an EMBL/GenBank/DDBJ whole genome shotgun (WGS) entry which is preliminary data.</text>
</comment>
<accession>A0A151GFV3</accession>
<dbReference type="GeneID" id="63720529"/>
<dbReference type="GO" id="GO:0005524">
    <property type="term" value="F:ATP binding"/>
    <property type="evidence" value="ECO:0007669"/>
    <property type="project" value="UniProtKB-UniRule"/>
</dbReference>
<evidence type="ECO:0000259" key="4">
    <source>
        <dbReference type="Pfam" id="PF08302"/>
    </source>
</evidence>
<dbReference type="InterPro" id="IPR015966">
    <property type="entry name" value="tRNA_lig_kin_fungi"/>
</dbReference>
<feature type="domain" description="T4 RNA ligase 1-like N-terminal" evidence="6">
    <location>
        <begin position="68"/>
        <end position="302"/>
    </location>
</feature>
<dbReference type="Pfam" id="PF09511">
    <property type="entry name" value="RNA_lig_T4_1"/>
    <property type="match status" value="1"/>
</dbReference>
<dbReference type="GO" id="GO:0051730">
    <property type="term" value="F:GTP-dependent polyribonucleotide 5'-hydroxyl-kinase activity"/>
    <property type="evidence" value="ECO:0007669"/>
    <property type="project" value="InterPro"/>
</dbReference>
<dbReference type="GO" id="GO:0003972">
    <property type="term" value="F:RNA ligase (ATP) activity"/>
    <property type="evidence" value="ECO:0007669"/>
    <property type="project" value="UniProtKB-UniRule"/>
</dbReference>
<dbReference type="InterPro" id="IPR015965">
    <property type="entry name" value="tRNA_lig_PDEase"/>
</dbReference>
<reference evidence="7 8" key="1">
    <citation type="journal article" date="2016" name="Sci. Rep.">
        <title>Insights into Adaptations to a Near-Obligate Nematode Endoparasitic Lifestyle from the Finished Genome of Drechmeria coniospora.</title>
        <authorList>
            <person name="Zhang L."/>
            <person name="Zhou Z."/>
            <person name="Guo Q."/>
            <person name="Fokkens L."/>
            <person name="Miskei M."/>
            <person name="Pocsi I."/>
            <person name="Zhang W."/>
            <person name="Chen M."/>
            <person name="Wang L."/>
            <person name="Sun Y."/>
            <person name="Donzelli B.G."/>
            <person name="Gibson D.M."/>
            <person name="Nelson D.R."/>
            <person name="Luo J.G."/>
            <person name="Rep M."/>
            <person name="Liu H."/>
            <person name="Yang S."/>
            <person name="Wang J."/>
            <person name="Krasnoff S.B."/>
            <person name="Xu Y."/>
            <person name="Molnar I."/>
            <person name="Lin M."/>
        </authorList>
    </citation>
    <scope>NUCLEOTIDE SEQUENCE [LARGE SCALE GENOMIC DNA]</scope>
    <source>
        <strain evidence="7 8">ARSEF 6962</strain>
    </source>
</reference>
<dbReference type="SUPFAM" id="SSF52540">
    <property type="entry name" value="P-loop containing nucleoside triphosphate hydrolases"/>
    <property type="match status" value="1"/>
</dbReference>
<feature type="domain" description="tRNA ligase kinase" evidence="5">
    <location>
        <begin position="393"/>
        <end position="550"/>
    </location>
</feature>
<dbReference type="InterPro" id="IPR019039">
    <property type="entry name" value="T4-Rnl1-like_N"/>
</dbReference>
<organism evidence="7 8">
    <name type="scientific">Drechmeria coniospora</name>
    <name type="common">Nematophagous fungus</name>
    <name type="synonym">Meria coniospora</name>
    <dbReference type="NCBI Taxonomy" id="98403"/>
    <lineage>
        <taxon>Eukaryota</taxon>
        <taxon>Fungi</taxon>
        <taxon>Dikarya</taxon>
        <taxon>Ascomycota</taxon>
        <taxon>Pezizomycotina</taxon>
        <taxon>Sordariomycetes</taxon>
        <taxon>Hypocreomycetidae</taxon>
        <taxon>Hypocreales</taxon>
        <taxon>Ophiocordycipitaceae</taxon>
        <taxon>Drechmeria</taxon>
    </lineage>
</organism>
<name>A0A151GFV3_DRECN</name>
<feature type="region of interest" description="Disordered" evidence="3">
    <location>
        <begin position="601"/>
        <end position="622"/>
    </location>
</feature>
<feature type="compositionally biased region" description="Polar residues" evidence="3">
    <location>
        <begin position="610"/>
        <end position="621"/>
    </location>
</feature>